<sequence>MSLALYCLAVLSGTITLFWCVVLPKSRKDSTLPPGPPGDPVIGNLRHMPTEQSALVFHEWSKKYVLGRRIIILDIHQADVDLLEKRSSNCSDRPVFTLYELLGRSPSLPFMQYGKRCTTRAPLVFEPAQHRQLQGDTNAGGSDVGTKSGGFRNRFATRIISQIVAGHRIISNDDWYLQASNMVYEAMTRTGPPGSSPIDFLPALQYFPNWFPGTSHMGVVKRWRPTVWELHDYPNLGNARSSFILAQLEEMGDEKHDHDLAGAAATMFGAEEATTWSTLTVFILAMILHPECQVKAQKEIDSVVGDLLLPDFEDRENLPFVDCILQAVLHVGKIPFSMQRHVTAWDLGTASE</sequence>
<dbReference type="PANTHER" id="PTHR46300:SF5">
    <property type="entry name" value="CYTOCHROME P450"/>
    <property type="match status" value="1"/>
</dbReference>
<dbReference type="Gene3D" id="1.10.630.10">
    <property type="entry name" value="Cytochrome P450"/>
    <property type="match status" value="1"/>
</dbReference>
<comment type="caution">
    <text evidence="9">The sequence shown here is derived from an EMBL/GenBank/DDBJ whole genome shotgun (WGS) entry which is preliminary data.</text>
</comment>
<dbReference type="PANTHER" id="PTHR46300">
    <property type="entry name" value="P450, PUTATIVE (EUROFUNG)-RELATED-RELATED"/>
    <property type="match status" value="1"/>
</dbReference>
<dbReference type="InterPro" id="IPR036396">
    <property type="entry name" value="Cyt_P450_sf"/>
</dbReference>
<name>A0AAD7CM16_MYCRO</name>
<comment type="cofactor">
    <cofactor evidence="1">
        <name>heme</name>
        <dbReference type="ChEBI" id="CHEBI:30413"/>
    </cofactor>
</comment>
<keyword evidence="10" id="KW-1185">Reference proteome</keyword>
<dbReference type="InterPro" id="IPR001128">
    <property type="entry name" value="Cyt_P450"/>
</dbReference>
<reference evidence="9" key="1">
    <citation type="submission" date="2023-03" db="EMBL/GenBank/DDBJ databases">
        <title>Massive genome expansion in bonnet fungi (Mycena s.s.) driven by repeated elements and novel gene families across ecological guilds.</title>
        <authorList>
            <consortium name="Lawrence Berkeley National Laboratory"/>
            <person name="Harder C.B."/>
            <person name="Miyauchi S."/>
            <person name="Viragh M."/>
            <person name="Kuo A."/>
            <person name="Thoen E."/>
            <person name="Andreopoulos B."/>
            <person name="Lu D."/>
            <person name="Skrede I."/>
            <person name="Drula E."/>
            <person name="Henrissat B."/>
            <person name="Morin E."/>
            <person name="Kohler A."/>
            <person name="Barry K."/>
            <person name="LaButti K."/>
            <person name="Morin E."/>
            <person name="Salamov A."/>
            <person name="Lipzen A."/>
            <person name="Mereny Z."/>
            <person name="Hegedus B."/>
            <person name="Baldrian P."/>
            <person name="Stursova M."/>
            <person name="Weitz H."/>
            <person name="Taylor A."/>
            <person name="Grigoriev I.V."/>
            <person name="Nagy L.G."/>
            <person name="Martin F."/>
            <person name="Kauserud H."/>
        </authorList>
    </citation>
    <scope>NUCLEOTIDE SEQUENCE</scope>
    <source>
        <strain evidence="9">CBHHK067</strain>
    </source>
</reference>
<keyword evidence="5" id="KW-0479">Metal-binding</keyword>
<protein>
    <submittedName>
        <fullName evidence="9">Cytochrome P450</fullName>
    </submittedName>
</protein>
<evidence type="ECO:0000256" key="4">
    <source>
        <dbReference type="ARBA" id="ARBA00022617"/>
    </source>
</evidence>
<keyword evidence="4" id="KW-0349">Heme</keyword>
<dbReference type="GO" id="GO:0004497">
    <property type="term" value="F:monooxygenase activity"/>
    <property type="evidence" value="ECO:0007669"/>
    <property type="project" value="UniProtKB-KW"/>
</dbReference>
<dbReference type="GO" id="GO:0020037">
    <property type="term" value="F:heme binding"/>
    <property type="evidence" value="ECO:0007669"/>
    <property type="project" value="InterPro"/>
</dbReference>
<dbReference type="InterPro" id="IPR050364">
    <property type="entry name" value="Cytochrome_P450_fung"/>
</dbReference>
<evidence type="ECO:0000256" key="7">
    <source>
        <dbReference type="ARBA" id="ARBA00023004"/>
    </source>
</evidence>
<dbReference type="SUPFAM" id="SSF48264">
    <property type="entry name" value="Cytochrome P450"/>
    <property type="match status" value="1"/>
</dbReference>
<dbReference type="GO" id="GO:0016705">
    <property type="term" value="F:oxidoreductase activity, acting on paired donors, with incorporation or reduction of molecular oxygen"/>
    <property type="evidence" value="ECO:0007669"/>
    <property type="project" value="InterPro"/>
</dbReference>
<evidence type="ECO:0000256" key="2">
    <source>
        <dbReference type="ARBA" id="ARBA00005179"/>
    </source>
</evidence>
<evidence type="ECO:0000256" key="8">
    <source>
        <dbReference type="ARBA" id="ARBA00023033"/>
    </source>
</evidence>
<dbReference type="InterPro" id="IPR002401">
    <property type="entry name" value="Cyt_P450_E_grp-I"/>
</dbReference>
<comment type="pathway">
    <text evidence="2">Secondary metabolite biosynthesis.</text>
</comment>
<keyword evidence="8" id="KW-0503">Monooxygenase</keyword>
<evidence type="ECO:0000313" key="10">
    <source>
        <dbReference type="Proteomes" id="UP001221757"/>
    </source>
</evidence>
<dbReference type="PRINTS" id="PR00463">
    <property type="entry name" value="EP450I"/>
</dbReference>
<accession>A0AAD7CM16</accession>
<organism evidence="9 10">
    <name type="scientific">Mycena rosella</name>
    <name type="common">Pink bonnet</name>
    <name type="synonym">Agaricus rosellus</name>
    <dbReference type="NCBI Taxonomy" id="1033263"/>
    <lineage>
        <taxon>Eukaryota</taxon>
        <taxon>Fungi</taxon>
        <taxon>Dikarya</taxon>
        <taxon>Basidiomycota</taxon>
        <taxon>Agaricomycotina</taxon>
        <taxon>Agaricomycetes</taxon>
        <taxon>Agaricomycetidae</taxon>
        <taxon>Agaricales</taxon>
        <taxon>Marasmiineae</taxon>
        <taxon>Mycenaceae</taxon>
        <taxon>Mycena</taxon>
    </lineage>
</organism>
<evidence type="ECO:0000256" key="3">
    <source>
        <dbReference type="ARBA" id="ARBA00010617"/>
    </source>
</evidence>
<comment type="similarity">
    <text evidence="3">Belongs to the cytochrome P450 family.</text>
</comment>
<dbReference type="Pfam" id="PF00067">
    <property type="entry name" value="p450"/>
    <property type="match status" value="1"/>
</dbReference>
<dbReference type="GO" id="GO:0005506">
    <property type="term" value="F:iron ion binding"/>
    <property type="evidence" value="ECO:0007669"/>
    <property type="project" value="InterPro"/>
</dbReference>
<evidence type="ECO:0000313" key="9">
    <source>
        <dbReference type="EMBL" id="KAJ7652627.1"/>
    </source>
</evidence>
<evidence type="ECO:0000256" key="5">
    <source>
        <dbReference type="ARBA" id="ARBA00022723"/>
    </source>
</evidence>
<dbReference type="EMBL" id="JARKIE010000344">
    <property type="protein sequence ID" value="KAJ7652627.1"/>
    <property type="molecule type" value="Genomic_DNA"/>
</dbReference>
<evidence type="ECO:0000256" key="1">
    <source>
        <dbReference type="ARBA" id="ARBA00001971"/>
    </source>
</evidence>
<gene>
    <name evidence="9" type="ORF">B0H17DRAFT_1147309</name>
</gene>
<keyword evidence="6" id="KW-0560">Oxidoreductase</keyword>
<evidence type="ECO:0000256" key="6">
    <source>
        <dbReference type="ARBA" id="ARBA00023002"/>
    </source>
</evidence>
<proteinExistence type="inferred from homology"/>
<dbReference type="Proteomes" id="UP001221757">
    <property type="component" value="Unassembled WGS sequence"/>
</dbReference>
<dbReference type="AlphaFoldDB" id="A0AAD7CM16"/>
<keyword evidence="7" id="KW-0408">Iron</keyword>